<dbReference type="Proteomes" id="UP001139263">
    <property type="component" value="Unassembled WGS sequence"/>
</dbReference>
<dbReference type="GO" id="GO:0046872">
    <property type="term" value="F:metal ion binding"/>
    <property type="evidence" value="ECO:0007669"/>
    <property type="project" value="UniProtKB-KW"/>
</dbReference>
<keyword evidence="1" id="KW-0479">Metal-binding</keyword>
<dbReference type="SUPFAM" id="SSF51338">
    <property type="entry name" value="Composite domain of metallo-dependent hydrolases"/>
    <property type="match status" value="1"/>
</dbReference>
<evidence type="ECO:0000256" key="1">
    <source>
        <dbReference type="ARBA" id="ARBA00022723"/>
    </source>
</evidence>
<dbReference type="InterPro" id="IPR011612">
    <property type="entry name" value="Urease_alpha_N_dom"/>
</dbReference>
<sequence length="122" mass="13606">MILGEHFDLIIRDAMIIQEHEIVRADLGILNGKIAAIEKNISEPAWEEICASGLYVFPGMIDTHVHCNEPGRTEWEGFSTATRSLAAGGVTTFLICHSIVYHPQLRSLVLTQNKQQHPCLRA</sequence>
<proteinExistence type="predicted"/>
<dbReference type="InterPro" id="IPR050138">
    <property type="entry name" value="DHOase/Allantoinase_Hydrolase"/>
</dbReference>
<comment type="caution">
    <text evidence="5">The sequence shown here is derived from an EMBL/GenBank/DDBJ whole genome shotgun (WGS) entry which is preliminary data.</text>
</comment>
<dbReference type="PANTHER" id="PTHR43668">
    <property type="entry name" value="ALLANTOINASE"/>
    <property type="match status" value="1"/>
</dbReference>
<feature type="domain" description="Urease alpha-subunit N-terminal" evidence="3">
    <location>
        <begin position="6"/>
        <end position="40"/>
    </location>
</feature>
<dbReference type="GO" id="GO:0006145">
    <property type="term" value="P:purine nucleobase catabolic process"/>
    <property type="evidence" value="ECO:0007669"/>
    <property type="project" value="TreeGrafter"/>
</dbReference>
<dbReference type="Pfam" id="PF01979">
    <property type="entry name" value="Amidohydro_1"/>
    <property type="match status" value="1"/>
</dbReference>
<accession>A0A9X1VD47</accession>
<gene>
    <name evidence="5" type="primary">allB_1</name>
    <name evidence="5" type="ORF">MM817_02250</name>
</gene>
<evidence type="ECO:0000259" key="4">
    <source>
        <dbReference type="Pfam" id="PF01979"/>
    </source>
</evidence>
<dbReference type="GO" id="GO:0004038">
    <property type="term" value="F:allantoinase activity"/>
    <property type="evidence" value="ECO:0007669"/>
    <property type="project" value="UniProtKB-EC"/>
</dbReference>
<dbReference type="AlphaFoldDB" id="A0A9X1VD47"/>
<dbReference type="RefSeq" id="WP_241714975.1">
    <property type="nucleotide sequence ID" value="NZ_JALBUF010000007.1"/>
</dbReference>
<evidence type="ECO:0000313" key="5">
    <source>
        <dbReference type="EMBL" id="MCI0183958.1"/>
    </source>
</evidence>
<reference evidence="5" key="1">
    <citation type="submission" date="2022-03" db="EMBL/GenBank/DDBJ databases">
        <title>Draft Genome Sequence of Firmicute Strain S0AB, a Heterotrophic Iron/Sulfur-Oxidizing Extreme Acidophile.</title>
        <authorList>
            <person name="Vergara E."/>
            <person name="Pakostova E."/>
            <person name="Johnson D.B."/>
            <person name="Holmes D.S."/>
        </authorList>
    </citation>
    <scope>NUCLEOTIDE SEQUENCE</scope>
    <source>
        <strain evidence="5">S0AB</strain>
    </source>
</reference>
<keyword evidence="2 5" id="KW-0378">Hydrolase</keyword>
<evidence type="ECO:0000256" key="2">
    <source>
        <dbReference type="ARBA" id="ARBA00022801"/>
    </source>
</evidence>
<evidence type="ECO:0000259" key="3">
    <source>
        <dbReference type="Pfam" id="PF00449"/>
    </source>
</evidence>
<dbReference type="Gene3D" id="3.20.20.140">
    <property type="entry name" value="Metal-dependent hydrolases"/>
    <property type="match status" value="1"/>
</dbReference>
<dbReference type="EC" id="3.5.2.5" evidence="5"/>
<feature type="domain" description="Amidohydrolase-related" evidence="4">
    <location>
        <begin position="55"/>
        <end position="98"/>
    </location>
</feature>
<dbReference type="PANTHER" id="PTHR43668:SF4">
    <property type="entry name" value="ALLANTOINASE"/>
    <property type="match status" value="1"/>
</dbReference>
<protein>
    <submittedName>
        <fullName evidence="5">Allantoinase</fullName>
        <ecNumber evidence="5">3.5.2.5</ecNumber>
    </submittedName>
</protein>
<dbReference type="InterPro" id="IPR011059">
    <property type="entry name" value="Metal-dep_hydrolase_composite"/>
</dbReference>
<name>A0A9X1VD47_9BACL</name>
<dbReference type="Pfam" id="PF00449">
    <property type="entry name" value="Urease_alpha"/>
    <property type="match status" value="1"/>
</dbReference>
<dbReference type="InterPro" id="IPR006680">
    <property type="entry name" value="Amidohydro-rel"/>
</dbReference>
<organism evidence="5 6">
    <name type="scientific">Sulfoacidibacillus ferrooxidans</name>
    <dbReference type="NCBI Taxonomy" id="2005001"/>
    <lineage>
        <taxon>Bacteria</taxon>
        <taxon>Bacillati</taxon>
        <taxon>Bacillota</taxon>
        <taxon>Bacilli</taxon>
        <taxon>Bacillales</taxon>
        <taxon>Alicyclobacillaceae</taxon>
        <taxon>Sulfoacidibacillus</taxon>
    </lineage>
</organism>
<evidence type="ECO:0000313" key="6">
    <source>
        <dbReference type="Proteomes" id="UP001139263"/>
    </source>
</evidence>
<dbReference type="EMBL" id="JALBUF010000007">
    <property type="protein sequence ID" value="MCI0183958.1"/>
    <property type="molecule type" value="Genomic_DNA"/>
</dbReference>
<dbReference type="GO" id="GO:0005737">
    <property type="term" value="C:cytoplasm"/>
    <property type="evidence" value="ECO:0007669"/>
    <property type="project" value="TreeGrafter"/>
</dbReference>
<keyword evidence="6" id="KW-1185">Reference proteome</keyword>